<organism evidence="4 5">
    <name type="scientific">Candidatus Terasakiella magnetica</name>
    <dbReference type="NCBI Taxonomy" id="1867952"/>
    <lineage>
        <taxon>Bacteria</taxon>
        <taxon>Pseudomonadati</taxon>
        <taxon>Pseudomonadota</taxon>
        <taxon>Alphaproteobacteria</taxon>
        <taxon>Rhodospirillales</taxon>
        <taxon>Terasakiellaceae</taxon>
        <taxon>Terasakiella</taxon>
    </lineage>
</organism>
<feature type="region of interest" description="Disordered" evidence="3">
    <location>
        <begin position="216"/>
        <end position="280"/>
    </location>
</feature>
<dbReference type="InterPro" id="IPR011049">
    <property type="entry name" value="Serralysin-like_metalloprot_C"/>
</dbReference>
<keyword evidence="2" id="KW-0964">Secreted</keyword>
<dbReference type="EMBL" id="FLYE01000044">
    <property type="protein sequence ID" value="SCA57313.1"/>
    <property type="molecule type" value="Genomic_DNA"/>
</dbReference>
<dbReference type="Proteomes" id="UP000231658">
    <property type="component" value="Unassembled WGS sequence"/>
</dbReference>
<gene>
    <name evidence="4" type="ORF">MTBPR1_50069</name>
</gene>
<protein>
    <submittedName>
        <fullName evidence="4">Uncharacterized protein</fullName>
    </submittedName>
</protein>
<dbReference type="PROSITE" id="PS00330">
    <property type="entry name" value="HEMOLYSIN_CALCIUM"/>
    <property type="match status" value="3"/>
</dbReference>
<proteinExistence type="predicted"/>
<dbReference type="InterPro" id="IPR050557">
    <property type="entry name" value="RTX_toxin/Mannuronan_C5-epim"/>
</dbReference>
<dbReference type="AlphaFoldDB" id="A0A1C3RJ91"/>
<dbReference type="Gene3D" id="2.150.10.10">
    <property type="entry name" value="Serralysin-like metalloprotease, C-terminal"/>
    <property type="match status" value="3"/>
</dbReference>
<evidence type="ECO:0000256" key="3">
    <source>
        <dbReference type="SAM" id="MobiDB-lite"/>
    </source>
</evidence>
<sequence length="1192" mass="122462">MADNVLFDLKDLGEQGVELAQLAGSGEAAGRIETVNGTVTVRRLNGESASLNEGDEIFMGDTLEVGPSGNVGLIFADDTTVALGEGAQMVIDEMVYDPEGPSGSMTLSVADGVFSFVSGQISKTQDEAMVLNTPVATIGVRGTKGAGVAAPEGSENQITLMAEEDGQLGEIIVRNDAGVQVLNQPNQSVAMTSRFEAPPPPTVMSAAQIENMYGSALSVMPPPPKRRDEANEDGNGEGEEGENAEGEEAVEEGEEVAEGEAGEAEGEGEGEEELAAEEELAPEEEALKEEAPQEGDIAPEAEPMFAEGGPLGEKPVGEPLAGAEGEGDLIGAAGEDRLSPTEGGPAGEDVGLDFGDLGLPDPGSLLDVKTGDIPPPPPAPVPDPVAPIVEDPVVSDPVSSGTTITGTSAAEQRLGTDAAETFHMGAGDDWAMGDHGDDTLYGEAGNDVLYGDEPIIGRISTDDNGLEISPAGSAILTQLPTNLFTDDGNDLISVFVASSSALVSEDTNSVDDVYVKIGQDLVLGSANAAGDPGNAASTNGILSGDGKYLFFDSLATNLDGGAGSYLQVFRKNLSSGEVEMVSTLSDGTTEGDNISSIMSVSDDGNLVVFRTYASNFSSDVSATDTNGTYDLFIKNMTDNSLQLVSKNVSASLGTGDASSYKAVISGGGSTVVFESSANDLWDSNADNSSDDTNTGTDIFIYDVATQKVSDIASVDSSEVLMTTSSSYNPSISTDGRYVVFESDATAMVTGDTNGFRDIFRRDLTTGDTIRVNTTSASAEATGNHSYNATISDDGDFVVFESLATNLVSGVTSGSHVYIKQISTGYISVLDAPAAGTVGDSNAYQAHISSDGKSIMFYSSSTNLVPADGNASSDIFMVANPFSAETGGGNDTLNGGAGDDTLVGGSGNDTYEFNTAFGLDTIDDHSGTDTIKFDDEVIDYSFTTVNDITAAQVTDMEELEVLRSGNDLHVEIDTSNKVVIVDQYDSHSVETVTAGDETFTLSVTSSGTAAGEVLIATSSADQYLYGFAGDDAVFGNAGNDYINGGAGDDFLKGDYGNDTLVGEDGVDVLLGEEGNDLLDGGAGSDFLHGGAGADTFSFNASSGIDRINDFTTGTDKIKIDFATFSITVSTASPIQFEDITGTYDGTNASAGSNVILDDNGDLYVDNNGTAAGGYSVVANVGAATVASGDIEDV</sequence>
<dbReference type="InterPro" id="IPR001343">
    <property type="entry name" value="Hemolysn_Ca-bd"/>
</dbReference>
<evidence type="ECO:0000313" key="5">
    <source>
        <dbReference type="Proteomes" id="UP000231658"/>
    </source>
</evidence>
<evidence type="ECO:0000256" key="2">
    <source>
        <dbReference type="ARBA" id="ARBA00022525"/>
    </source>
</evidence>
<evidence type="ECO:0000256" key="1">
    <source>
        <dbReference type="ARBA" id="ARBA00004613"/>
    </source>
</evidence>
<dbReference type="PANTHER" id="PTHR38340">
    <property type="entry name" value="S-LAYER PROTEIN"/>
    <property type="match status" value="1"/>
</dbReference>
<dbReference type="InterPro" id="IPR011659">
    <property type="entry name" value="WD40"/>
</dbReference>
<dbReference type="STRING" id="1867952.MTBPR1_50069"/>
<comment type="subcellular location">
    <subcellularLocation>
        <location evidence="1">Secreted</location>
    </subcellularLocation>
</comment>
<dbReference type="PANTHER" id="PTHR38340:SF1">
    <property type="entry name" value="S-LAYER PROTEIN"/>
    <property type="match status" value="1"/>
</dbReference>
<feature type="compositionally biased region" description="Acidic residues" evidence="3">
    <location>
        <begin position="230"/>
        <end position="280"/>
    </location>
</feature>
<dbReference type="GO" id="GO:0005576">
    <property type="term" value="C:extracellular region"/>
    <property type="evidence" value="ECO:0007669"/>
    <property type="project" value="UniProtKB-SubCell"/>
</dbReference>
<dbReference type="InterPro" id="IPR018511">
    <property type="entry name" value="Hemolysin-typ_Ca-bd_CS"/>
</dbReference>
<name>A0A1C3RJ91_9PROT</name>
<dbReference type="Pfam" id="PF07676">
    <property type="entry name" value="PD40"/>
    <property type="match status" value="1"/>
</dbReference>
<evidence type="ECO:0000313" key="4">
    <source>
        <dbReference type="EMBL" id="SCA57313.1"/>
    </source>
</evidence>
<dbReference type="OrthoDB" id="7314239at2"/>
<dbReference type="GO" id="GO:0005509">
    <property type="term" value="F:calcium ion binding"/>
    <property type="evidence" value="ECO:0007669"/>
    <property type="project" value="InterPro"/>
</dbReference>
<accession>A0A1C3RJ91</accession>
<feature type="region of interest" description="Disordered" evidence="3">
    <location>
        <begin position="301"/>
        <end position="348"/>
    </location>
</feature>
<dbReference type="SUPFAM" id="SSF51120">
    <property type="entry name" value="beta-Roll"/>
    <property type="match status" value="3"/>
</dbReference>
<dbReference type="RefSeq" id="WP_069189357.1">
    <property type="nucleotide sequence ID" value="NZ_FLYE01000044.1"/>
</dbReference>
<reference evidence="4 5" key="1">
    <citation type="submission" date="2016-07" db="EMBL/GenBank/DDBJ databases">
        <authorList>
            <person name="Lefevre C.T."/>
        </authorList>
    </citation>
    <scope>NUCLEOTIDE SEQUENCE [LARGE SCALE GENOMIC DNA]</scope>
    <source>
        <strain evidence="4">PR1</strain>
    </source>
</reference>
<dbReference type="SUPFAM" id="SSF82171">
    <property type="entry name" value="DPP6 N-terminal domain-like"/>
    <property type="match status" value="1"/>
</dbReference>
<dbReference type="PRINTS" id="PR00313">
    <property type="entry name" value="CABNDNGRPT"/>
</dbReference>
<keyword evidence="5" id="KW-1185">Reference proteome</keyword>
<dbReference type="Pfam" id="PF00353">
    <property type="entry name" value="HemolysinCabind"/>
    <property type="match status" value="4"/>
</dbReference>